<feature type="chain" id="PRO_5006414387" description="Gram-positive cocci surface proteins LPxTG domain-containing protein" evidence="9">
    <location>
        <begin position="34"/>
        <end position="2014"/>
    </location>
</feature>
<protein>
    <recommendedName>
        <fullName evidence="10">Gram-positive cocci surface proteins LPxTG domain-containing protein</fullName>
    </recommendedName>
</protein>
<evidence type="ECO:0000256" key="8">
    <source>
        <dbReference type="SAM" id="Phobius"/>
    </source>
</evidence>
<feature type="compositionally biased region" description="Polar residues" evidence="7">
    <location>
        <begin position="1099"/>
        <end position="1108"/>
    </location>
</feature>
<keyword evidence="5" id="KW-0572">Peptidoglycan-anchor</keyword>
<feature type="region of interest" description="Disordered" evidence="7">
    <location>
        <begin position="359"/>
        <end position="385"/>
    </location>
</feature>
<dbReference type="InterPro" id="IPR041498">
    <property type="entry name" value="Big_6"/>
</dbReference>
<evidence type="ECO:0000256" key="3">
    <source>
        <dbReference type="ARBA" id="ARBA00022729"/>
    </source>
</evidence>
<evidence type="ECO:0000256" key="2">
    <source>
        <dbReference type="ARBA" id="ARBA00022525"/>
    </source>
</evidence>
<keyword evidence="4 6" id="KW-0175">Coiled coil</keyword>
<evidence type="ECO:0000313" key="11">
    <source>
        <dbReference type="EMBL" id="KRM54418.1"/>
    </source>
</evidence>
<feature type="compositionally biased region" description="Acidic residues" evidence="7">
    <location>
        <begin position="1477"/>
        <end position="1537"/>
    </location>
</feature>
<keyword evidence="2" id="KW-0964">Secreted</keyword>
<evidence type="ECO:0000256" key="4">
    <source>
        <dbReference type="ARBA" id="ARBA00023054"/>
    </source>
</evidence>
<feature type="compositionally biased region" description="Polar residues" evidence="7">
    <location>
        <begin position="1048"/>
        <end position="1057"/>
    </location>
</feature>
<dbReference type="Pfam" id="PF00746">
    <property type="entry name" value="Gram_pos_anchor"/>
    <property type="match status" value="1"/>
</dbReference>
<keyword evidence="8" id="KW-0472">Membrane</keyword>
<dbReference type="PATRIC" id="fig|1291052.5.peg.228"/>
<dbReference type="PANTHER" id="PTHR45615:SF80">
    <property type="entry name" value="GRIP DOMAIN-CONTAINING PROTEIN"/>
    <property type="match status" value="1"/>
</dbReference>
<reference evidence="11 12" key="1">
    <citation type="journal article" date="2015" name="Genome Announc.">
        <title>Expanding the biotechnology potential of lactobacilli through comparative genomics of 213 strains and associated genera.</title>
        <authorList>
            <person name="Sun Z."/>
            <person name="Harris H.M."/>
            <person name="McCann A."/>
            <person name="Guo C."/>
            <person name="Argimon S."/>
            <person name="Zhang W."/>
            <person name="Yang X."/>
            <person name="Jeffery I.B."/>
            <person name="Cooney J.C."/>
            <person name="Kagawa T.F."/>
            <person name="Liu W."/>
            <person name="Song Y."/>
            <person name="Salvetti E."/>
            <person name="Wrobel A."/>
            <person name="Rasinkangas P."/>
            <person name="Parkhill J."/>
            <person name="Rea M.C."/>
            <person name="O'Sullivan O."/>
            <person name="Ritari J."/>
            <person name="Douillard F.P."/>
            <person name="Paul Ross R."/>
            <person name="Yang R."/>
            <person name="Briner A.E."/>
            <person name="Felis G.E."/>
            <person name="de Vos W.M."/>
            <person name="Barrangou R."/>
            <person name="Klaenhammer T.R."/>
            <person name="Caufield P.W."/>
            <person name="Cui Y."/>
            <person name="Zhang H."/>
            <person name="O'Toole P.W."/>
        </authorList>
    </citation>
    <scope>NUCLEOTIDE SEQUENCE [LARGE SCALE GENOMIC DNA]</scope>
    <source>
        <strain evidence="11 12">DSM 20505</strain>
    </source>
</reference>
<dbReference type="Pfam" id="PF01576">
    <property type="entry name" value="Myosin_tail_1"/>
    <property type="match status" value="1"/>
</dbReference>
<keyword evidence="8" id="KW-0812">Transmembrane</keyword>
<gene>
    <name evidence="11" type="ORF">FC18_GL000220</name>
</gene>
<accession>A0A0R1ZJ84</accession>
<feature type="domain" description="Gram-positive cocci surface proteins LPxTG" evidence="10">
    <location>
        <begin position="1980"/>
        <end position="2014"/>
    </location>
</feature>
<dbReference type="GO" id="GO:0016459">
    <property type="term" value="C:myosin complex"/>
    <property type="evidence" value="ECO:0007669"/>
    <property type="project" value="InterPro"/>
</dbReference>
<dbReference type="NCBIfam" id="TIGR01167">
    <property type="entry name" value="LPXTG_anchor"/>
    <property type="match status" value="1"/>
</dbReference>
<feature type="compositionally biased region" description="Low complexity" evidence="7">
    <location>
        <begin position="400"/>
        <end position="418"/>
    </location>
</feature>
<keyword evidence="1" id="KW-0134">Cell wall</keyword>
<dbReference type="Pfam" id="PF19258">
    <property type="entry name" value="KxYKxGKxW_sig"/>
    <property type="match status" value="1"/>
</dbReference>
<feature type="coiled-coil region" evidence="6">
    <location>
        <begin position="1547"/>
        <end position="1860"/>
    </location>
</feature>
<feature type="region of interest" description="Disordered" evidence="7">
    <location>
        <begin position="755"/>
        <end position="807"/>
    </location>
</feature>
<dbReference type="EMBL" id="AYYO01000055">
    <property type="protein sequence ID" value="KRM54418.1"/>
    <property type="molecule type" value="Genomic_DNA"/>
</dbReference>
<evidence type="ECO:0000256" key="7">
    <source>
        <dbReference type="SAM" id="MobiDB-lite"/>
    </source>
</evidence>
<keyword evidence="8" id="KW-1133">Transmembrane helix</keyword>
<keyword evidence="3 9" id="KW-0732">Signal</keyword>
<feature type="region of interest" description="Disordered" evidence="7">
    <location>
        <begin position="1009"/>
        <end position="1109"/>
    </location>
</feature>
<dbReference type="PROSITE" id="PS50847">
    <property type="entry name" value="GRAM_POS_ANCHORING"/>
    <property type="match status" value="1"/>
</dbReference>
<feature type="region of interest" description="Disordered" evidence="7">
    <location>
        <begin position="632"/>
        <end position="743"/>
    </location>
</feature>
<keyword evidence="12" id="KW-1185">Reference proteome</keyword>
<dbReference type="NCBIfam" id="NF033510">
    <property type="entry name" value="Ca_tandemer"/>
    <property type="match status" value="3"/>
</dbReference>
<evidence type="ECO:0000313" key="12">
    <source>
        <dbReference type="Proteomes" id="UP000051679"/>
    </source>
</evidence>
<feature type="transmembrane region" description="Helical" evidence="8">
    <location>
        <begin position="1990"/>
        <end position="2009"/>
    </location>
</feature>
<dbReference type="SUPFAM" id="SSF57997">
    <property type="entry name" value="Tropomyosin"/>
    <property type="match status" value="1"/>
</dbReference>
<dbReference type="PANTHER" id="PTHR45615">
    <property type="entry name" value="MYOSIN HEAVY CHAIN, NON-MUSCLE"/>
    <property type="match status" value="1"/>
</dbReference>
<feature type="compositionally biased region" description="Polar residues" evidence="7">
    <location>
        <begin position="924"/>
        <end position="934"/>
    </location>
</feature>
<dbReference type="Proteomes" id="UP000051679">
    <property type="component" value="Unassembled WGS sequence"/>
</dbReference>
<sequence>MYKDGKKWVVAGIMAVTMMLVPMFAGNSVNVFAAEDPAQTTEIVEGVNGNVFWGYAKDDNGVVPDTDVTIVRLAKTDADGKEVIIGTSKIDATGYWEVAASYADAPQGSTVYSYSTYTDDESVKSQRADRVVPYEMPAQPTANLTPTDTGAIITGKSTPNVDIEVKDDGGNVVGTGKTDDKGIYNVNLPKDAATPGAKLDVTAVNGDKTSQPTAVSVPMAKPDAPTVKANEPGADGVKVTGKAEPGADVDLTTADGKKTTAVANDDGDYNVTIPATSAKEGSDITATQTVAGVTSDASTTAVPYHTPAAPTVDAGTPANDQVPVSGTGEPGATVTLTPANGAPVEATVGDDGTFTANVPLTDAPEGSDITATQTSHDKTSEPKTAQVPYAQTKTPVVDKVTPTEDGTTVEGTGEPGATITVTPEDGDPVSAKVDPDGKFKVSVPEGVWQPGETADITAKGNGDPSAPVQEIAPLHAPEVEVGTPVDGNVPVSGTAAPGAEVTVTPTNGDPVTTTADDNGHFEAQVPLTDAPEGSDIDVTQDLPNTDPSPAGSGQVPYHTPDKPTIAATAPDTDGNVAVTGKGEPNASITLTTDNGKEYTGTTDDNGDYTINIPATDAPAGSDITAIQTAHGIDSKPSKDTVPYAKPGKLTDVTVTPTEGGTTISGKGEPGNTATITPENGDPITVPIDKDGNFRTQVPEGVLKPGETADVTQNGKGGAGDPTTVTAPLHEPSVTVGEPTTDGNVPVSGEAEPGAEVTITPANGDPVTTTADDNGHYETEVPLTDAPEGTDLGVTQDLPNTDPSGTTTATVPFHTPAAPTVDPAAPTDDGNVKVTGTGEPGATVTVVPENGTAVSAPVLDDGTYTLNIPETAAPEGSTLTATQDKNGVDSPASTGEVPYAKPAKPTDVTAEETPGGTIISGKGTPGSTITVTPKNGGSPVTVPVDKDGNFRAMVPDGVLAPGADADVTENGKGGTSDPATVTAPYHTPAEPEVEVGEPVDGNVPVSGKGEPGGEVTITPENGDPVTVPVDENGDFKTEIPETDAPQGSKLDTTQTNHGKTSKPVESDVPFARPVAQTPTVADPSDGTVKVTGTGVPGDTITLTPENGGSLTVPVDDQGKYSADIPLTWAPYGSTITAVENGKGGTSDPVTADVPELKLDAPAGTATVPVKGMVTVTGTAAPNAEITLTTTDGQIFTTTSNAAGEFELAVPSTSAPIGSDITAVQKVGTVTSPEGIITVPHRVGLSKPSINVRVTTPNIGEGDEAIESAQERMKSVADHLKRYSGNLIPQASPNGEVWENPRIRLYADPEGKNLIWEEPVTNEDLSYSFTVPLSELPQGGTIYYTAVWHVTIPDDVQLDEESLSYQDENGDLISGYDPLVVGFVKPKAPNILDTDIKNDGENFTVSGLGDLGSIVTVKGLDGGDQSFTVDSASQHFDIKLPSSAVTPGMSLDIVEVNGDKTSDATTITVPEPVKAETTSEPETDPTTEPETDPTTEPETDPTTEPETDPTTEPETDPTTEPETDPTTEPETDPTTEPETDPTTTPDDNAAALQVEIDKLTGEIGDLKTQLGDALAHADDKDTEISKLNDDITKLKTDLGNATSTTGDKDADIQKLNDEIEQLKTDLGNATSTTGDKDAEIDKLTGEIEQLKTQLGNATSTSATDGDIQQLNDEIEQLKTQLGNATSTTAAKDAEIDKLTGDITDLQDKLEQAITDGGTSTDQIDNLTDEIEQLKTQLGNATSTAGDKDAEIDKLTGDITDLQDKLEQAITDGGTSTDQIDNLTDEIAQLKTQLGNATFTAGDKDAEIDKLTGDITDLQTKLDNAIAKGDTTDGDIANLNDTITELQNQLDEADQANTDGQTQITDLTDKITDLQNQLEEAQTPAATDEGTDTGTQIDLPVTGGDTDTGEQIDLPITGGDTDAAPKQIDLPITGGDAVETPAIAEIDADAAPVTLATTTTKTATTTKAPAASKNLLPSTGGQMPQTGNEQNKSFTIVGALAAVLGIFGLAATRRKED</sequence>
<feature type="region of interest" description="Disordered" evidence="7">
    <location>
        <begin position="1879"/>
        <end position="1907"/>
    </location>
</feature>
<dbReference type="InterPro" id="IPR022263">
    <property type="entry name" value="KxYKxGKxW"/>
</dbReference>
<dbReference type="InterPro" id="IPR013783">
    <property type="entry name" value="Ig-like_fold"/>
</dbReference>
<evidence type="ECO:0000259" key="10">
    <source>
        <dbReference type="PROSITE" id="PS50847"/>
    </source>
</evidence>
<evidence type="ECO:0000256" key="9">
    <source>
        <dbReference type="SAM" id="SignalP"/>
    </source>
</evidence>
<proteinExistence type="predicted"/>
<feature type="compositionally biased region" description="Polar residues" evidence="7">
    <location>
        <begin position="796"/>
        <end position="807"/>
    </location>
</feature>
<feature type="region of interest" description="Disordered" evidence="7">
    <location>
        <begin position="209"/>
        <end position="237"/>
    </location>
</feature>
<evidence type="ECO:0000256" key="6">
    <source>
        <dbReference type="SAM" id="Coils"/>
    </source>
</evidence>
<dbReference type="Pfam" id="PF17936">
    <property type="entry name" value="Big_6"/>
    <property type="match status" value="7"/>
</dbReference>
<name>A0A0R1ZJ84_9LACO</name>
<comment type="caution">
    <text evidence="11">The sequence shown here is derived from an EMBL/GenBank/DDBJ whole genome shotgun (WGS) entry which is preliminary data.</text>
</comment>
<dbReference type="Gene3D" id="1.20.5.1700">
    <property type="match status" value="4"/>
</dbReference>
<dbReference type="STRING" id="1291052.FC18_GL000220"/>
<feature type="signal peptide" evidence="9">
    <location>
        <begin position="1"/>
        <end position="33"/>
    </location>
</feature>
<dbReference type="NCBIfam" id="TIGR03715">
    <property type="entry name" value="KxYKxGKxW"/>
    <property type="match status" value="1"/>
</dbReference>
<feature type="compositionally biased region" description="Polar residues" evidence="7">
    <location>
        <begin position="1972"/>
        <end position="1986"/>
    </location>
</feature>
<feature type="compositionally biased region" description="Polar residues" evidence="7">
    <location>
        <begin position="652"/>
        <end position="664"/>
    </location>
</feature>
<evidence type="ECO:0000256" key="5">
    <source>
        <dbReference type="ARBA" id="ARBA00023088"/>
    </source>
</evidence>
<feature type="region of interest" description="Disordered" evidence="7">
    <location>
        <begin position="1460"/>
        <end position="1545"/>
    </location>
</feature>
<dbReference type="InterPro" id="IPR019931">
    <property type="entry name" value="LPXTG_anchor"/>
</dbReference>
<dbReference type="Gene3D" id="2.60.40.10">
    <property type="entry name" value="Immunoglobulins"/>
    <property type="match status" value="12"/>
</dbReference>
<evidence type="ECO:0000256" key="1">
    <source>
        <dbReference type="ARBA" id="ARBA00022512"/>
    </source>
</evidence>
<feature type="region of interest" description="Disordered" evidence="7">
    <location>
        <begin position="1959"/>
        <end position="1986"/>
    </location>
</feature>
<feature type="region of interest" description="Disordered" evidence="7">
    <location>
        <begin position="872"/>
        <end position="939"/>
    </location>
</feature>
<feature type="region of interest" description="Disordered" evidence="7">
    <location>
        <begin position="524"/>
        <end position="604"/>
    </location>
</feature>
<organism evidence="11 12">
    <name type="scientific">Lacticaseibacillus sharpeae JCM 1186 = DSM 20505</name>
    <dbReference type="NCBI Taxonomy" id="1291052"/>
    <lineage>
        <taxon>Bacteria</taxon>
        <taxon>Bacillati</taxon>
        <taxon>Bacillota</taxon>
        <taxon>Bacilli</taxon>
        <taxon>Lactobacillales</taxon>
        <taxon>Lactobacillaceae</taxon>
        <taxon>Lacticaseibacillus</taxon>
    </lineage>
</organism>
<dbReference type="InterPro" id="IPR002928">
    <property type="entry name" value="Myosin_tail"/>
</dbReference>
<feature type="compositionally biased region" description="Low complexity" evidence="7">
    <location>
        <begin position="1959"/>
        <end position="1968"/>
    </location>
</feature>
<feature type="region of interest" description="Disordered" evidence="7">
    <location>
        <begin position="400"/>
        <end position="437"/>
    </location>
</feature>